<evidence type="ECO:0000259" key="2">
    <source>
        <dbReference type="Pfam" id="PF13360"/>
    </source>
</evidence>
<evidence type="ECO:0000256" key="1">
    <source>
        <dbReference type="SAM" id="MobiDB-lite"/>
    </source>
</evidence>
<dbReference type="InterPro" id="IPR011047">
    <property type="entry name" value="Quinoprotein_ADH-like_sf"/>
</dbReference>
<reference evidence="4" key="1">
    <citation type="journal article" date="2019" name="Int. J. Syst. Evol. Microbiol.">
        <title>The Global Catalogue of Microorganisms (GCM) 10K type strain sequencing project: providing services to taxonomists for standard genome sequencing and annotation.</title>
        <authorList>
            <consortium name="The Broad Institute Genomics Platform"/>
            <consortium name="The Broad Institute Genome Sequencing Center for Infectious Disease"/>
            <person name="Wu L."/>
            <person name="Ma J."/>
        </authorList>
    </citation>
    <scope>NUCLEOTIDE SEQUENCE [LARGE SCALE GENOMIC DNA]</scope>
    <source>
        <strain evidence="4">ZS-35-S2</strain>
    </source>
</reference>
<dbReference type="SUPFAM" id="SSF50998">
    <property type="entry name" value="Quinoprotein alcohol dehydrogenase-like"/>
    <property type="match status" value="1"/>
</dbReference>
<dbReference type="Gene3D" id="2.130.10.10">
    <property type="entry name" value="YVTN repeat-like/Quinoprotein amine dehydrogenase"/>
    <property type="match status" value="1"/>
</dbReference>
<name>A0ABW1K5P8_9ACTN</name>
<keyword evidence="4" id="KW-1185">Reference proteome</keyword>
<dbReference type="Proteomes" id="UP001596203">
    <property type="component" value="Unassembled WGS sequence"/>
</dbReference>
<gene>
    <name evidence="3" type="ORF">ACFP2T_12995</name>
</gene>
<comment type="caution">
    <text evidence="3">The sequence shown here is derived from an EMBL/GenBank/DDBJ whole genome shotgun (WGS) entry which is preliminary data.</text>
</comment>
<protein>
    <submittedName>
        <fullName evidence="3">PQQ-binding-like beta-propeller repeat protein</fullName>
    </submittedName>
</protein>
<feature type="domain" description="Pyrrolo-quinoline quinone repeat" evidence="2">
    <location>
        <begin position="64"/>
        <end position="241"/>
    </location>
</feature>
<dbReference type="InterPro" id="IPR015943">
    <property type="entry name" value="WD40/YVTN_repeat-like_dom_sf"/>
</dbReference>
<accession>A0ABW1K5P8</accession>
<evidence type="ECO:0000313" key="3">
    <source>
        <dbReference type="EMBL" id="MFC6017117.1"/>
    </source>
</evidence>
<dbReference type="Pfam" id="PF13360">
    <property type="entry name" value="PQQ_2"/>
    <property type="match status" value="1"/>
</dbReference>
<evidence type="ECO:0000313" key="4">
    <source>
        <dbReference type="Proteomes" id="UP001596203"/>
    </source>
</evidence>
<dbReference type="EMBL" id="JBHSPR010000010">
    <property type="protein sequence ID" value="MFC6017117.1"/>
    <property type="molecule type" value="Genomic_DNA"/>
</dbReference>
<dbReference type="RefSeq" id="WP_377421147.1">
    <property type="nucleotide sequence ID" value="NZ_JBHSPR010000010.1"/>
</dbReference>
<feature type="region of interest" description="Disordered" evidence="1">
    <location>
        <begin position="1"/>
        <end position="31"/>
    </location>
</feature>
<sequence>MPTIELGELGAEPQHDRVGPGESASRPGRRRSRFLRAGLPAVLVGLLVTMSAGNPFPGPWREVDVPAPLGAMVLADGDWMFVVSGVGTSTSGQELAGYRLPEGTPRWRMTLPPGDVGQPLLLGDTLVLASYSEQSSEGRNRVTAVDATTGSISWEREASVEVFSGTGDLVVWAGPEGWQPPDGLEPDPAKHRPAGTLEVVDPASGKPRWSLPTPVGARRAYNYAAFGEVAQMALILPSGRVEIRDLSTSAVTGTGQLPPPPADRPDVYWYVDFVGDLLVVHEERSVTAYGLAGLDRRWSMPRDDSLEYGPTTCGAHLCTYLRDNGVRVWDDRTGQLRWSDPRWTSLSPVGDVFIATAAPESSTPYLQYAVDPATGRVLAELGSWQLVDDGSEGPRLLGIRIDSDRRAWVAEIDTTALRTRLLTVLPGVSGECGLVAETLHCRRVNGSVGLWQLRR</sequence>
<proteinExistence type="predicted"/>
<dbReference type="InterPro" id="IPR002372">
    <property type="entry name" value="PQQ_rpt_dom"/>
</dbReference>
<organism evidence="3 4">
    <name type="scientific">Plantactinospora solaniradicis</name>
    <dbReference type="NCBI Taxonomy" id="1723736"/>
    <lineage>
        <taxon>Bacteria</taxon>
        <taxon>Bacillati</taxon>
        <taxon>Actinomycetota</taxon>
        <taxon>Actinomycetes</taxon>
        <taxon>Micromonosporales</taxon>
        <taxon>Micromonosporaceae</taxon>
        <taxon>Plantactinospora</taxon>
    </lineage>
</organism>